<dbReference type="EMBL" id="JABEYC010000693">
    <property type="protein sequence ID" value="KAF4974929.1"/>
    <property type="molecule type" value="Genomic_DNA"/>
</dbReference>
<name>A0A8H4XI25_9HYPO</name>
<evidence type="ECO:0000256" key="2">
    <source>
        <dbReference type="SAM" id="Phobius"/>
    </source>
</evidence>
<gene>
    <name evidence="3" type="ORF">FZEAL_8226</name>
</gene>
<feature type="region of interest" description="Disordered" evidence="1">
    <location>
        <begin position="537"/>
        <end position="560"/>
    </location>
</feature>
<protein>
    <submittedName>
        <fullName evidence="3">Uncharacterized protein</fullName>
    </submittedName>
</protein>
<feature type="compositionally biased region" description="Polar residues" evidence="1">
    <location>
        <begin position="544"/>
        <end position="553"/>
    </location>
</feature>
<organism evidence="3 4">
    <name type="scientific">Fusarium zealandicum</name>
    <dbReference type="NCBI Taxonomy" id="1053134"/>
    <lineage>
        <taxon>Eukaryota</taxon>
        <taxon>Fungi</taxon>
        <taxon>Dikarya</taxon>
        <taxon>Ascomycota</taxon>
        <taxon>Pezizomycotina</taxon>
        <taxon>Sordariomycetes</taxon>
        <taxon>Hypocreomycetidae</taxon>
        <taxon>Hypocreales</taxon>
        <taxon>Nectriaceae</taxon>
        <taxon>Fusarium</taxon>
        <taxon>Fusarium staphyleae species complex</taxon>
    </lineage>
</organism>
<keyword evidence="2" id="KW-0472">Membrane</keyword>
<feature type="transmembrane region" description="Helical" evidence="2">
    <location>
        <begin position="100"/>
        <end position="125"/>
    </location>
</feature>
<feature type="compositionally biased region" description="Polar residues" evidence="1">
    <location>
        <begin position="180"/>
        <end position="194"/>
    </location>
</feature>
<reference evidence="3" key="1">
    <citation type="journal article" date="2020" name="BMC Genomics">
        <title>Correction to: Identification and distribution of gene clusters required for synthesis of sphingolipid metabolism inhibitors in diverse species of the filamentous fungus Fusarium.</title>
        <authorList>
            <person name="Kim H.S."/>
            <person name="Lohmar J.M."/>
            <person name="Busman M."/>
            <person name="Brown D.W."/>
            <person name="Naumann T.A."/>
            <person name="Divon H.H."/>
            <person name="Lysoe E."/>
            <person name="Uhlig S."/>
            <person name="Proctor R.H."/>
        </authorList>
    </citation>
    <scope>NUCLEOTIDE SEQUENCE</scope>
    <source>
        <strain evidence="3">NRRL 22465</strain>
    </source>
</reference>
<comment type="caution">
    <text evidence="3">The sequence shown here is derived from an EMBL/GenBank/DDBJ whole genome shotgun (WGS) entry which is preliminary data.</text>
</comment>
<reference evidence="3" key="2">
    <citation type="submission" date="2020-05" db="EMBL/GenBank/DDBJ databases">
        <authorList>
            <person name="Kim H.-S."/>
            <person name="Proctor R.H."/>
            <person name="Brown D.W."/>
        </authorList>
    </citation>
    <scope>NUCLEOTIDE SEQUENCE</scope>
    <source>
        <strain evidence="3">NRRL 22465</strain>
    </source>
</reference>
<feature type="region of interest" description="Disordered" evidence="1">
    <location>
        <begin position="167"/>
        <end position="197"/>
    </location>
</feature>
<evidence type="ECO:0000256" key="1">
    <source>
        <dbReference type="SAM" id="MobiDB-lite"/>
    </source>
</evidence>
<feature type="region of interest" description="Disordered" evidence="1">
    <location>
        <begin position="67"/>
        <end position="86"/>
    </location>
</feature>
<proteinExistence type="predicted"/>
<accession>A0A8H4XI25</accession>
<sequence>MTTKTSVVQQIHRHTCARKLCSRGREVQDTRWLTTASPSRQLNHEELLRLGAFCSFNRRIAVDWSSRDQEGFKRPGPRGSPSKHLEVPSFSPPGPMAQHWWRLVCGGAWLMFPLSLTIMSICAALGTMSLDPGRRLLGSANDTYEMKPNLAQRALVSPTPGTMDMQYAGTGYRTDGEGDSPSTDTSSGRPTTDGWTPAHAATASTLIEWWRGCHQTARTGLEQKIGESGSFEATIHSAGAVDSGLTLRLRLGLVPFPSSSIHPIASLPQHSRNTLKTAADFKILPRYLLSQTPPSPPLFFFFSPPSSSSIPPHLYTPVYVDAFQTRHISSSSISLPSLPILLLPLQGCRQSSFLFLGSRGRGLFPVHGASPPKQLQLGSRPDPWSQEFPPTVVPTYLSSTATQGTGTQDTVASFRLACSDQGGFPGSLAPPNSTPHITTFEPPAQSACDLFTTTTPLWVDLRLPSLPDGSTTITATFPYLPLRRTPARPRPRRQRRRQIEAAVLFSTADVLGRLTILNHASLVDFPPTSDCLRRSSLRNSPSPHTQVADTTPFNALHPTL</sequence>
<evidence type="ECO:0000313" key="4">
    <source>
        <dbReference type="Proteomes" id="UP000635477"/>
    </source>
</evidence>
<evidence type="ECO:0000313" key="3">
    <source>
        <dbReference type="EMBL" id="KAF4974929.1"/>
    </source>
</evidence>
<keyword evidence="2" id="KW-1133">Transmembrane helix</keyword>
<dbReference type="AlphaFoldDB" id="A0A8H4XI25"/>
<keyword evidence="2" id="KW-0812">Transmembrane</keyword>
<dbReference type="Proteomes" id="UP000635477">
    <property type="component" value="Unassembled WGS sequence"/>
</dbReference>
<keyword evidence="4" id="KW-1185">Reference proteome</keyword>